<dbReference type="EMBL" id="FLRD01000077">
    <property type="protein sequence ID" value="SBT34935.1"/>
    <property type="molecule type" value="Genomic_DNA"/>
</dbReference>
<accession>A0A1A8YU25</accession>
<keyword evidence="2" id="KW-1185">Reference proteome</keyword>
<reference evidence="2" key="1">
    <citation type="submission" date="2016-05" db="EMBL/GenBank/DDBJ databases">
        <authorList>
            <person name="Naeem Raeece"/>
        </authorList>
    </citation>
    <scope>NUCLEOTIDE SEQUENCE [LARGE SCALE GENOMIC DNA]</scope>
</reference>
<protein>
    <submittedName>
        <fullName evidence="1">Uncharacterized protein</fullName>
    </submittedName>
</protein>
<dbReference type="Proteomes" id="UP000078555">
    <property type="component" value="Unassembled WGS sequence"/>
</dbReference>
<sequence>MNTPYQSKSNALPVFGIGWGSKTEITHIRYKKKKKKKKKTNKLRKSTQLLNNNMGKWCGTYTNLFFFFYVHDIHVDLLPIWPPSST</sequence>
<gene>
    <name evidence="1" type="ORF">POVWA1_024740</name>
</gene>
<name>A0A1A8YU25_PLAOA</name>
<evidence type="ECO:0000313" key="1">
    <source>
        <dbReference type="EMBL" id="SBT34935.1"/>
    </source>
</evidence>
<proteinExistence type="predicted"/>
<dbReference type="AlphaFoldDB" id="A0A1A8YU25"/>
<evidence type="ECO:0000313" key="2">
    <source>
        <dbReference type="Proteomes" id="UP000078555"/>
    </source>
</evidence>
<organism evidence="1 2">
    <name type="scientific">Plasmodium ovale wallikeri</name>
    <dbReference type="NCBI Taxonomy" id="864142"/>
    <lineage>
        <taxon>Eukaryota</taxon>
        <taxon>Sar</taxon>
        <taxon>Alveolata</taxon>
        <taxon>Apicomplexa</taxon>
        <taxon>Aconoidasida</taxon>
        <taxon>Haemosporida</taxon>
        <taxon>Plasmodiidae</taxon>
        <taxon>Plasmodium</taxon>
        <taxon>Plasmodium (Plasmodium)</taxon>
    </lineage>
</organism>